<dbReference type="EMBL" id="CALNXK010000022">
    <property type="protein sequence ID" value="CAH3109632.1"/>
    <property type="molecule type" value="Genomic_DNA"/>
</dbReference>
<organism evidence="4 5">
    <name type="scientific">Porites lobata</name>
    <dbReference type="NCBI Taxonomy" id="104759"/>
    <lineage>
        <taxon>Eukaryota</taxon>
        <taxon>Metazoa</taxon>
        <taxon>Cnidaria</taxon>
        <taxon>Anthozoa</taxon>
        <taxon>Hexacorallia</taxon>
        <taxon>Scleractinia</taxon>
        <taxon>Fungiina</taxon>
        <taxon>Poritidae</taxon>
        <taxon>Porites</taxon>
    </lineage>
</organism>
<accession>A0ABN8NMD0</accession>
<dbReference type="InterPro" id="IPR035983">
    <property type="entry name" value="Hect_E3_ubiquitin_ligase"/>
</dbReference>
<feature type="domain" description="CUE" evidence="3">
    <location>
        <begin position="162"/>
        <end position="204"/>
    </location>
</feature>
<dbReference type="Pfam" id="PF02845">
    <property type="entry name" value="CUE"/>
    <property type="match status" value="1"/>
</dbReference>
<name>A0ABN8NMD0_9CNID</name>
<evidence type="ECO:0000259" key="3">
    <source>
        <dbReference type="PROSITE" id="PS51140"/>
    </source>
</evidence>
<dbReference type="PROSITE" id="PS51140">
    <property type="entry name" value="CUE"/>
    <property type="match status" value="1"/>
</dbReference>
<protein>
    <recommendedName>
        <fullName evidence="3">CUE domain-containing protein</fullName>
    </recommendedName>
</protein>
<keyword evidence="1" id="KW-0833">Ubl conjugation pathway</keyword>
<dbReference type="Gene3D" id="3.90.1750.10">
    <property type="entry name" value="Hect, E3 ligase catalytic domains"/>
    <property type="match status" value="1"/>
</dbReference>
<proteinExistence type="predicted"/>
<feature type="region of interest" description="Disordered" evidence="2">
    <location>
        <begin position="91"/>
        <end position="113"/>
    </location>
</feature>
<evidence type="ECO:0000313" key="5">
    <source>
        <dbReference type="Proteomes" id="UP001159405"/>
    </source>
</evidence>
<gene>
    <name evidence="4" type="ORF">PLOB_00018755</name>
</gene>
<dbReference type="CDD" id="cd14279">
    <property type="entry name" value="CUE"/>
    <property type="match status" value="1"/>
</dbReference>
<dbReference type="InterPro" id="IPR000569">
    <property type="entry name" value="HECT_dom"/>
</dbReference>
<keyword evidence="5" id="KW-1185">Reference proteome</keyword>
<reference evidence="4 5" key="1">
    <citation type="submission" date="2022-05" db="EMBL/GenBank/DDBJ databases">
        <authorList>
            <consortium name="Genoscope - CEA"/>
            <person name="William W."/>
        </authorList>
    </citation>
    <scope>NUCLEOTIDE SEQUENCE [LARGE SCALE GENOMIC DNA]</scope>
</reference>
<dbReference type="SUPFAM" id="SSF56204">
    <property type="entry name" value="Hect, E3 ligase catalytic domain"/>
    <property type="match status" value="1"/>
</dbReference>
<dbReference type="Proteomes" id="UP001159405">
    <property type="component" value="Unassembled WGS sequence"/>
</dbReference>
<evidence type="ECO:0000313" key="4">
    <source>
        <dbReference type="EMBL" id="CAH3109632.1"/>
    </source>
</evidence>
<feature type="compositionally biased region" description="Low complexity" evidence="2">
    <location>
        <begin position="94"/>
        <end position="112"/>
    </location>
</feature>
<evidence type="ECO:0000256" key="2">
    <source>
        <dbReference type="SAM" id="MobiDB-lite"/>
    </source>
</evidence>
<evidence type="ECO:0000256" key="1">
    <source>
        <dbReference type="ARBA" id="ARBA00022786"/>
    </source>
</evidence>
<sequence>MIILKGECDLYCDANENGIRSELVNLFKTKLPFITNGDFDFVRRDRNIISSLVVKKEHVWDFKHVKHLCGTGRLYIRLNVSKDTLVVDEEGSITETPAPAPSTSLPSTSAEAGPSGLHAFSGFGDLSAISQNTTSDAGLGTVCSDDDENELRPSGAINSPLIDQQKVDNLASIFPRIPRDVIESAVMTCGSLNSAVNVLLQYNAVRNDPVAIIDDDHTPEISSGPETLPHMLQRLRSKMQPRGTREKIKVDQDDLVMDVYSFYKSPDFDPTVPVFVLLKGQPAIDSGGVLQQVFSDVFYAMANNEGIKNVFNGDKNSKVPAFSNELVVNGLFEVLGKMIAHSLIQSGPGFPYLSPTIYWYLAFGDLQIAIQKATCSDVDDIELAEYIKRVTEAPADELNVIAFESGFIRLLSEAGESRILTADNKLNVLQSLMLHNILVKKKAILDQFRKGLSILGLLDEIQRKPEMFEECFVYQGIVSNDSVARSLHFPASEDKNAQRVFQLLQTFIKNCNADGLDDCLRFVTGTRCSAKTFLPRRITVSCENTNSIFASTCLLELKLPNHFRNYAEFEAAMHSVIGGNTFTTG</sequence>
<comment type="caution">
    <text evidence="4">The sequence shown here is derived from an EMBL/GenBank/DDBJ whole genome shotgun (WGS) entry which is preliminary data.</text>
</comment>
<dbReference type="InterPro" id="IPR003892">
    <property type="entry name" value="CUE"/>
</dbReference>
<dbReference type="Pfam" id="PF00632">
    <property type="entry name" value="HECT"/>
    <property type="match status" value="1"/>
</dbReference>